<dbReference type="Proteomes" id="UP001201812">
    <property type="component" value="Unassembled WGS sequence"/>
</dbReference>
<dbReference type="PROSITE" id="PS50896">
    <property type="entry name" value="LISH"/>
    <property type="match status" value="1"/>
</dbReference>
<dbReference type="InterPro" id="IPR050618">
    <property type="entry name" value="Ubq-SigPath_Reg"/>
</dbReference>
<dbReference type="PROSITE" id="PS50897">
    <property type="entry name" value="CTLH"/>
    <property type="match status" value="1"/>
</dbReference>
<organism evidence="2 3">
    <name type="scientific">Ditylenchus destructor</name>
    <dbReference type="NCBI Taxonomy" id="166010"/>
    <lineage>
        <taxon>Eukaryota</taxon>
        <taxon>Metazoa</taxon>
        <taxon>Ecdysozoa</taxon>
        <taxon>Nematoda</taxon>
        <taxon>Chromadorea</taxon>
        <taxon>Rhabditida</taxon>
        <taxon>Tylenchina</taxon>
        <taxon>Tylenchomorpha</taxon>
        <taxon>Sphaerularioidea</taxon>
        <taxon>Anguinidae</taxon>
        <taxon>Anguininae</taxon>
        <taxon>Ditylenchus</taxon>
    </lineage>
</organism>
<dbReference type="PANTHER" id="PTHR12864">
    <property type="entry name" value="RAN BINDING PROTEIN 9-RELATED"/>
    <property type="match status" value="1"/>
</dbReference>
<dbReference type="Pfam" id="PF08513">
    <property type="entry name" value="LisH"/>
    <property type="match status" value="1"/>
</dbReference>
<evidence type="ECO:0000313" key="3">
    <source>
        <dbReference type="Proteomes" id="UP001201812"/>
    </source>
</evidence>
<dbReference type="InterPro" id="IPR013144">
    <property type="entry name" value="CRA_dom"/>
</dbReference>
<comment type="caution">
    <text evidence="2">The sequence shown here is derived from an EMBL/GenBank/DDBJ whole genome shotgun (WGS) entry which is preliminary data.</text>
</comment>
<dbReference type="InterPro" id="IPR006594">
    <property type="entry name" value="LisH"/>
</dbReference>
<dbReference type="Pfam" id="PF10607">
    <property type="entry name" value="CTLH"/>
    <property type="match status" value="1"/>
</dbReference>
<dbReference type="InterPro" id="IPR024964">
    <property type="entry name" value="CTLH/CRA"/>
</dbReference>
<dbReference type="AlphaFoldDB" id="A0AAD4R735"/>
<dbReference type="SMART" id="SM00668">
    <property type="entry name" value="CTLH"/>
    <property type="match status" value="1"/>
</dbReference>
<reference evidence="2" key="1">
    <citation type="submission" date="2022-01" db="EMBL/GenBank/DDBJ databases">
        <title>Genome Sequence Resource for Two Populations of Ditylenchus destructor, the Migratory Endoparasitic Phytonematode.</title>
        <authorList>
            <person name="Zhang H."/>
            <person name="Lin R."/>
            <person name="Xie B."/>
        </authorList>
    </citation>
    <scope>NUCLEOTIDE SEQUENCE</scope>
    <source>
        <strain evidence="2">BazhouSP</strain>
    </source>
</reference>
<evidence type="ECO:0000259" key="1">
    <source>
        <dbReference type="PROSITE" id="PS50897"/>
    </source>
</evidence>
<protein>
    <submittedName>
        <fullName evidence="2">Glucose-induced degradation protein 8 like protein</fullName>
    </submittedName>
</protein>
<keyword evidence="3" id="KW-1185">Reference proteome</keyword>
<sequence>MADQRMDYEAYDDDDDVFRYLPTLKNESTPRDVVVDELEGDQNWYNTFMSSVSDDVDPQKLHELVLDYLVCSGYQEAAELLCAEMKYPKENVPNVESLEQRNNIRNAIVSGELECALSQIEELAPNLLQQNGQLHFKLLRQQLIELIRRKDIDKVLSFAQDHLVDKCEQPPELFTKLEQTYALLAFDNPENSPFGYLMSLNQRNMLANEVNSVILAFLNKNSTSKLEKLFKMIIWSQNQHMTKGEALRPLSQDVTSQISKDLFGAEDDPCSDML</sequence>
<evidence type="ECO:0000313" key="2">
    <source>
        <dbReference type="EMBL" id="KAI1720564.1"/>
    </source>
</evidence>
<accession>A0AAD4R735</accession>
<dbReference type="EMBL" id="JAKKPZ010000005">
    <property type="protein sequence ID" value="KAI1720564.1"/>
    <property type="molecule type" value="Genomic_DNA"/>
</dbReference>
<proteinExistence type="predicted"/>
<feature type="domain" description="CTLH" evidence="1">
    <location>
        <begin position="97"/>
        <end position="154"/>
    </location>
</feature>
<gene>
    <name evidence="2" type="ORF">DdX_04802</name>
</gene>
<name>A0AAD4R735_9BILA</name>
<dbReference type="InterPro" id="IPR006595">
    <property type="entry name" value="CTLH_C"/>
</dbReference>
<dbReference type="SMART" id="SM00757">
    <property type="entry name" value="CRA"/>
    <property type="match status" value="1"/>
</dbReference>